<proteinExistence type="inferred from homology"/>
<dbReference type="EMBL" id="ML996269">
    <property type="protein sequence ID" value="KAF2728698.1"/>
    <property type="molecule type" value="Genomic_DNA"/>
</dbReference>
<keyword evidence="6" id="KW-1185">Reference proteome</keyword>
<dbReference type="Proteomes" id="UP000799444">
    <property type="component" value="Unassembled WGS sequence"/>
</dbReference>
<dbReference type="GO" id="GO:0005634">
    <property type="term" value="C:nucleus"/>
    <property type="evidence" value="ECO:0007669"/>
    <property type="project" value="TreeGrafter"/>
</dbReference>
<evidence type="ECO:0000313" key="6">
    <source>
        <dbReference type="Proteomes" id="UP000799444"/>
    </source>
</evidence>
<dbReference type="PANTHER" id="PTHR42748:SF30">
    <property type="entry name" value="NMRA-LIKE DOMAIN-CONTAINING PROTEIN"/>
    <property type="match status" value="1"/>
</dbReference>
<protein>
    <submittedName>
        <fullName evidence="5">NAD(P)-binding protein</fullName>
    </submittedName>
</protein>
<evidence type="ECO:0000259" key="4">
    <source>
        <dbReference type="Pfam" id="PF05368"/>
    </source>
</evidence>
<organism evidence="5 6">
    <name type="scientific">Polyplosphaeria fusca</name>
    <dbReference type="NCBI Taxonomy" id="682080"/>
    <lineage>
        <taxon>Eukaryota</taxon>
        <taxon>Fungi</taxon>
        <taxon>Dikarya</taxon>
        <taxon>Ascomycota</taxon>
        <taxon>Pezizomycotina</taxon>
        <taxon>Dothideomycetes</taxon>
        <taxon>Pleosporomycetidae</taxon>
        <taxon>Pleosporales</taxon>
        <taxon>Tetraplosphaeriaceae</taxon>
        <taxon>Polyplosphaeria</taxon>
    </lineage>
</organism>
<evidence type="ECO:0000256" key="3">
    <source>
        <dbReference type="ARBA" id="ARBA00023002"/>
    </source>
</evidence>
<dbReference type="PANTHER" id="PTHR42748">
    <property type="entry name" value="NITROGEN METABOLITE REPRESSION PROTEIN NMRA FAMILY MEMBER"/>
    <property type="match status" value="1"/>
</dbReference>
<dbReference type="Gene3D" id="3.90.25.10">
    <property type="entry name" value="UDP-galactose 4-epimerase, domain 1"/>
    <property type="match status" value="1"/>
</dbReference>
<dbReference type="Gene3D" id="3.40.50.720">
    <property type="entry name" value="NAD(P)-binding Rossmann-like Domain"/>
    <property type="match status" value="1"/>
</dbReference>
<sequence length="341" mass="36932">MSKLITVYGATGAQGSSVLRSLSFNITSPPPFRLRGITRNPSSPAAKTLASSIPNLGLVQADGWDKSSLIAAFKDSWAVFVNTNSDDPVFENAEEKRTEEDLGKGIVDAAVEAGVSVFVYSGMTSAHITTEGKVPVAAFDDKYAIGEYAKSTNAFKSTVIVSAGWYFENFLVQEMAPIFGGFPYIPAEDGTLVFRAPKWGGKEDVPFIAMRDDFGDIVHGVLLEPEKWDGGFVQGVSHICSLESMVEDFEKATGKRARFEEIPNWRDLEVYGVRALETVKLMFGFCQESGGRYYGVETENQTAAELKKKGAEACGKSGDGVALLTSEKVFKREFAGEGTGE</sequence>
<evidence type="ECO:0000313" key="5">
    <source>
        <dbReference type="EMBL" id="KAF2728698.1"/>
    </source>
</evidence>
<keyword evidence="2" id="KW-0521">NADP</keyword>
<comment type="caution">
    <text evidence="5">The sequence shown here is derived from an EMBL/GenBank/DDBJ whole genome shotgun (WGS) entry which is preliminary data.</text>
</comment>
<dbReference type="GO" id="GO:0016491">
    <property type="term" value="F:oxidoreductase activity"/>
    <property type="evidence" value="ECO:0007669"/>
    <property type="project" value="UniProtKB-KW"/>
</dbReference>
<gene>
    <name evidence="5" type="ORF">EJ04DRAFT_503612</name>
</gene>
<reference evidence="5" key="1">
    <citation type="journal article" date="2020" name="Stud. Mycol.">
        <title>101 Dothideomycetes genomes: a test case for predicting lifestyles and emergence of pathogens.</title>
        <authorList>
            <person name="Haridas S."/>
            <person name="Albert R."/>
            <person name="Binder M."/>
            <person name="Bloem J."/>
            <person name="Labutti K."/>
            <person name="Salamov A."/>
            <person name="Andreopoulos B."/>
            <person name="Baker S."/>
            <person name="Barry K."/>
            <person name="Bills G."/>
            <person name="Bluhm B."/>
            <person name="Cannon C."/>
            <person name="Castanera R."/>
            <person name="Culley D."/>
            <person name="Daum C."/>
            <person name="Ezra D."/>
            <person name="Gonzalez J."/>
            <person name="Henrissat B."/>
            <person name="Kuo A."/>
            <person name="Liang C."/>
            <person name="Lipzen A."/>
            <person name="Lutzoni F."/>
            <person name="Magnuson J."/>
            <person name="Mondo S."/>
            <person name="Nolan M."/>
            <person name="Ohm R."/>
            <person name="Pangilinan J."/>
            <person name="Park H.-J."/>
            <person name="Ramirez L."/>
            <person name="Alfaro M."/>
            <person name="Sun H."/>
            <person name="Tritt A."/>
            <person name="Yoshinaga Y."/>
            <person name="Zwiers L.-H."/>
            <person name="Turgeon B."/>
            <person name="Goodwin S."/>
            <person name="Spatafora J."/>
            <person name="Crous P."/>
            <person name="Grigoriev I."/>
        </authorList>
    </citation>
    <scope>NUCLEOTIDE SEQUENCE</scope>
    <source>
        <strain evidence="5">CBS 125425</strain>
    </source>
</reference>
<dbReference type="OrthoDB" id="3358371at2759"/>
<evidence type="ECO:0000256" key="2">
    <source>
        <dbReference type="ARBA" id="ARBA00022857"/>
    </source>
</evidence>
<dbReference type="InterPro" id="IPR036291">
    <property type="entry name" value="NAD(P)-bd_dom_sf"/>
</dbReference>
<dbReference type="InterPro" id="IPR008030">
    <property type="entry name" value="NmrA-like"/>
</dbReference>
<dbReference type="InterPro" id="IPR051164">
    <property type="entry name" value="NmrA-like_oxidored"/>
</dbReference>
<name>A0A9P4UXC7_9PLEO</name>
<dbReference type="SUPFAM" id="SSF51735">
    <property type="entry name" value="NAD(P)-binding Rossmann-fold domains"/>
    <property type="match status" value="1"/>
</dbReference>
<evidence type="ECO:0000256" key="1">
    <source>
        <dbReference type="ARBA" id="ARBA00006328"/>
    </source>
</evidence>
<dbReference type="Pfam" id="PF05368">
    <property type="entry name" value="NmrA"/>
    <property type="match status" value="1"/>
</dbReference>
<comment type="similarity">
    <text evidence="1">Belongs to the NmrA-type oxidoreductase family.</text>
</comment>
<dbReference type="AlphaFoldDB" id="A0A9P4UXC7"/>
<dbReference type="CDD" id="cd05251">
    <property type="entry name" value="NmrA_like_SDR_a"/>
    <property type="match status" value="1"/>
</dbReference>
<feature type="domain" description="NmrA-like" evidence="4">
    <location>
        <begin position="1"/>
        <end position="299"/>
    </location>
</feature>
<keyword evidence="3" id="KW-0560">Oxidoreductase</keyword>
<accession>A0A9P4UXC7</accession>